<dbReference type="PANTHER" id="PTHR30509:SF9">
    <property type="entry name" value="MULTIDRUG RESISTANCE PROTEIN MDTO"/>
    <property type="match status" value="1"/>
</dbReference>
<evidence type="ECO:0000313" key="10">
    <source>
        <dbReference type="EMBL" id="SFC75855.1"/>
    </source>
</evidence>
<evidence type="ECO:0000313" key="12">
    <source>
        <dbReference type="Proteomes" id="UP000236729"/>
    </source>
</evidence>
<dbReference type="Proteomes" id="UP000199690">
    <property type="component" value="Unassembled WGS sequence"/>
</dbReference>
<evidence type="ECO:0000259" key="8">
    <source>
        <dbReference type="Pfam" id="PF13515"/>
    </source>
</evidence>
<sequence>MNVPADRAKPESALTRLRRALRVREALRYTPTVGGVVAPALRVGVSFGAPIAVLVAIGHPDLVPFAAFGAFTSLYCRVDTWSRRARLLPLIALGLVVSVATATMIAAATGNALIGVLVLTAIATVGKLASDVLDFGPPGGLMFVFAAGAAAYAAHDWSGVGPHIGIMAASAALSVALSLLGNLLHPTGPHRVATARALVAIADHLDSPNPATRHRAHLAAHRAFATLRGNSRTITALRAHLADAEHLLHHPAEAAHLRELARKLHRGRIPRPATAPQFPWNSRHAGAPWSARISPFLPNAGRMLLSCLLAGLITLAVGLDHAYWAVVSASAVLQSTNATATWHRTVQRMTGTLGGAVLAFAMFGFQPSPLAILVLVVVCQLIAELFVQANYALGLLFVTPLALGLASLSNPAAHDELIVERIATTVLGALIAAAVSLILINRQSARRLSAALTGCREAQRQLREADESTVAESRARLMRALFALRNAHAVADGEPRHRNPRTREVLDTEHEAYELLAATVPARTAKQRSPLT</sequence>
<dbReference type="Pfam" id="PF13515">
    <property type="entry name" value="FUSC_2"/>
    <property type="match status" value="1"/>
</dbReference>
<evidence type="ECO:0000256" key="6">
    <source>
        <dbReference type="ARBA" id="ARBA00043993"/>
    </source>
</evidence>
<dbReference type="PANTHER" id="PTHR30509">
    <property type="entry name" value="P-HYDROXYBENZOIC ACID EFFLUX PUMP SUBUNIT-RELATED"/>
    <property type="match status" value="1"/>
</dbReference>
<comment type="subcellular location">
    <subcellularLocation>
        <location evidence="1">Cell membrane</location>
        <topology evidence="1">Multi-pass membrane protein</topology>
    </subcellularLocation>
</comment>
<feature type="transmembrane region" description="Helical" evidence="7">
    <location>
        <begin position="303"/>
        <end position="326"/>
    </location>
</feature>
<accession>A0A1H5U928</accession>
<feature type="transmembrane region" description="Helical" evidence="7">
    <location>
        <begin position="372"/>
        <end position="398"/>
    </location>
</feature>
<feature type="transmembrane region" description="Helical" evidence="7">
    <location>
        <begin position="112"/>
        <end position="129"/>
    </location>
</feature>
<reference evidence="11 12" key="2">
    <citation type="submission" date="2016-10" db="EMBL/GenBank/DDBJ databases">
        <authorList>
            <person name="Varghese N."/>
            <person name="Submissions S."/>
        </authorList>
    </citation>
    <scope>NUCLEOTIDE SEQUENCE [LARGE SCALE GENOMIC DNA]</scope>
    <source>
        <strain evidence="12">ATCC 20501</strain>
        <strain evidence="10 11">CGMCC 4.3529</strain>
    </source>
</reference>
<evidence type="ECO:0000256" key="3">
    <source>
        <dbReference type="ARBA" id="ARBA00022692"/>
    </source>
</evidence>
<dbReference type="Proteomes" id="UP000236729">
    <property type="component" value="Unassembled WGS sequence"/>
</dbReference>
<comment type="similarity">
    <text evidence="6">Belongs to the YccS/YhfK family.</text>
</comment>
<dbReference type="GO" id="GO:0005886">
    <property type="term" value="C:plasma membrane"/>
    <property type="evidence" value="ECO:0007669"/>
    <property type="project" value="UniProtKB-SubCell"/>
</dbReference>
<dbReference type="AlphaFoldDB" id="A0A1H5U928"/>
<keyword evidence="4 7" id="KW-1133">Transmembrane helix</keyword>
<protein>
    <submittedName>
        <fullName evidence="9">Fusaric acid resistance protein-like</fullName>
    </submittedName>
</protein>
<keyword evidence="2" id="KW-1003">Cell membrane</keyword>
<feature type="transmembrane region" description="Helical" evidence="7">
    <location>
        <begin position="51"/>
        <end position="75"/>
    </location>
</feature>
<dbReference type="EMBL" id="FOME01000001">
    <property type="protein sequence ID" value="SFC75855.1"/>
    <property type="molecule type" value="Genomic_DNA"/>
</dbReference>
<reference evidence="9" key="1">
    <citation type="submission" date="2016-10" db="EMBL/GenBank/DDBJ databases">
        <authorList>
            <person name="de Groot N.N."/>
        </authorList>
    </citation>
    <scope>NUCLEOTIDE SEQUENCE [LARGE SCALE GENOMIC DNA]</scope>
    <source>
        <strain evidence="9">ATCC 20501</strain>
    </source>
</reference>
<dbReference type="RefSeq" id="WP_093347777.1">
    <property type="nucleotide sequence ID" value="NZ_FNVB01000002.1"/>
</dbReference>
<gene>
    <name evidence="9" type="ORF">SAMN02982929_00454</name>
    <name evidence="10" type="ORF">SAMN05216506_1011616</name>
</gene>
<evidence type="ECO:0000256" key="2">
    <source>
        <dbReference type="ARBA" id="ARBA00022475"/>
    </source>
</evidence>
<evidence type="ECO:0000313" key="9">
    <source>
        <dbReference type="EMBL" id="SEF71622.1"/>
    </source>
</evidence>
<evidence type="ECO:0000256" key="1">
    <source>
        <dbReference type="ARBA" id="ARBA00004651"/>
    </source>
</evidence>
<name>A0A1H5U928_9PSEU</name>
<evidence type="ECO:0000256" key="7">
    <source>
        <dbReference type="SAM" id="Phobius"/>
    </source>
</evidence>
<keyword evidence="3 7" id="KW-0812">Transmembrane</keyword>
<keyword evidence="11" id="KW-1185">Reference proteome</keyword>
<feature type="transmembrane region" description="Helical" evidence="7">
    <location>
        <begin position="164"/>
        <end position="184"/>
    </location>
</feature>
<keyword evidence="5 7" id="KW-0472">Membrane</keyword>
<evidence type="ECO:0000313" key="11">
    <source>
        <dbReference type="Proteomes" id="UP000199690"/>
    </source>
</evidence>
<dbReference type="EMBL" id="FNVB01000002">
    <property type="protein sequence ID" value="SEF71622.1"/>
    <property type="molecule type" value="Genomic_DNA"/>
</dbReference>
<feature type="transmembrane region" description="Helical" evidence="7">
    <location>
        <begin position="26"/>
        <end position="45"/>
    </location>
</feature>
<feature type="transmembrane region" description="Helical" evidence="7">
    <location>
        <begin position="141"/>
        <end position="158"/>
    </location>
</feature>
<feature type="transmembrane region" description="Helical" evidence="7">
    <location>
        <begin position="418"/>
        <end position="440"/>
    </location>
</feature>
<evidence type="ECO:0000256" key="4">
    <source>
        <dbReference type="ARBA" id="ARBA00022989"/>
    </source>
</evidence>
<dbReference type="InterPro" id="IPR049453">
    <property type="entry name" value="Memb_transporter_dom"/>
</dbReference>
<accession>A0A1I1LS88</accession>
<evidence type="ECO:0000256" key="5">
    <source>
        <dbReference type="ARBA" id="ARBA00023136"/>
    </source>
</evidence>
<proteinExistence type="inferred from homology"/>
<feature type="domain" description="Integral membrane bound transporter" evidence="8">
    <location>
        <begin position="309"/>
        <end position="435"/>
    </location>
</feature>
<feature type="transmembrane region" description="Helical" evidence="7">
    <location>
        <begin position="87"/>
        <end position="106"/>
    </location>
</feature>
<organism evidence="9 12">
    <name type="scientific">Saccharopolyspora kobensis</name>
    <dbReference type="NCBI Taxonomy" id="146035"/>
    <lineage>
        <taxon>Bacteria</taxon>
        <taxon>Bacillati</taxon>
        <taxon>Actinomycetota</taxon>
        <taxon>Actinomycetes</taxon>
        <taxon>Pseudonocardiales</taxon>
        <taxon>Pseudonocardiaceae</taxon>
        <taxon>Saccharopolyspora</taxon>
    </lineage>
</organism>